<evidence type="ECO:0000313" key="2">
    <source>
        <dbReference type="EMBL" id="KAF0918441.1"/>
    </source>
</evidence>
<keyword evidence="3" id="KW-1185">Reference proteome</keyword>
<evidence type="ECO:0000313" key="3">
    <source>
        <dbReference type="Proteomes" id="UP000479710"/>
    </source>
</evidence>
<protein>
    <submittedName>
        <fullName evidence="2">Uncharacterized protein</fullName>
    </submittedName>
</protein>
<sequence length="112" mass="11869">MALHVVLTRCCTRNKIVTSPQGTKDGTKIYMAFMLALARSCGSSTSTTQTQAVKSHKPAGARLSWRSSPRVSSGTAATGSGTTIAGPAMPGYLVRLAAELAWILRPWWSSVT</sequence>
<dbReference type="Proteomes" id="UP000479710">
    <property type="component" value="Unassembled WGS sequence"/>
</dbReference>
<name>A0A6G1E191_9ORYZ</name>
<organism evidence="2 3">
    <name type="scientific">Oryza meyeriana var. granulata</name>
    <dbReference type="NCBI Taxonomy" id="110450"/>
    <lineage>
        <taxon>Eukaryota</taxon>
        <taxon>Viridiplantae</taxon>
        <taxon>Streptophyta</taxon>
        <taxon>Embryophyta</taxon>
        <taxon>Tracheophyta</taxon>
        <taxon>Spermatophyta</taxon>
        <taxon>Magnoliopsida</taxon>
        <taxon>Liliopsida</taxon>
        <taxon>Poales</taxon>
        <taxon>Poaceae</taxon>
        <taxon>BOP clade</taxon>
        <taxon>Oryzoideae</taxon>
        <taxon>Oryzeae</taxon>
        <taxon>Oryzinae</taxon>
        <taxon>Oryza</taxon>
        <taxon>Oryza meyeriana</taxon>
    </lineage>
</organism>
<gene>
    <name evidence="2" type="ORF">E2562_023588</name>
</gene>
<evidence type="ECO:0000256" key="1">
    <source>
        <dbReference type="SAM" id="MobiDB-lite"/>
    </source>
</evidence>
<feature type="compositionally biased region" description="Low complexity" evidence="1">
    <location>
        <begin position="72"/>
        <end position="82"/>
    </location>
</feature>
<feature type="region of interest" description="Disordered" evidence="1">
    <location>
        <begin position="48"/>
        <end position="82"/>
    </location>
</feature>
<dbReference type="AlphaFoldDB" id="A0A6G1E191"/>
<proteinExistence type="predicted"/>
<dbReference type="EMBL" id="SPHZ02000005">
    <property type="protein sequence ID" value="KAF0918441.1"/>
    <property type="molecule type" value="Genomic_DNA"/>
</dbReference>
<comment type="caution">
    <text evidence="2">The sequence shown here is derived from an EMBL/GenBank/DDBJ whole genome shotgun (WGS) entry which is preliminary data.</text>
</comment>
<reference evidence="2 3" key="1">
    <citation type="submission" date="2019-11" db="EMBL/GenBank/DDBJ databases">
        <title>Whole genome sequence of Oryza granulata.</title>
        <authorList>
            <person name="Li W."/>
        </authorList>
    </citation>
    <scope>NUCLEOTIDE SEQUENCE [LARGE SCALE GENOMIC DNA]</scope>
    <source>
        <strain evidence="3">cv. Menghai</strain>
        <tissue evidence="2">Leaf</tissue>
    </source>
</reference>
<accession>A0A6G1E191</accession>